<evidence type="ECO:0000313" key="4">
    <source>
        <dbReference type="Proteomes" id="UP000028824"/>
    </source>
</evidence>
<keyword evidence="4" id="KW-1185">Reference proteome</keyword>
<dbReference type="InterPro" id="IPR036380">
    <property type="entry name" value="Isochorismatase-like_sf"/>
</dbReference>
<dbReference type="RefSeq" id="WP_036638686.1">
    <property type="nucleotide sequence ID" value="NZ_JFZB01000026.1"/>
</dbReference>
<accession>A0A086XT65</accession>
<keyword evidence="1" id="KW-0378">Hydrolase</keyword>
<name>A0A086XT65_9RHOB</name>
<dbReference type="PANTHER" id="PTHR43540:SF6">
    <property type="entry name" value="ISOCHORISMATASE-LIKE DOMAIN-CONTAINING PROTEIN"/>
    <property type="match status" value="1"/>
</dbReference>
<dbReference type="STRING" id="1105367.CG50_06045"/>
<comment type="caution">
    <text evidence="3">The sequence shown here is derived from an EMBL/GenBank/DDBJ whole genome shotgun (WGS) entry which is preliminary data.</text>
</comment>
<protein>
    <recommendedName>
        <fullName evidence="2">Isochorismatase-like domain-containing protein</fullName>
    </recommendedName>
</protein>
<dbReference type="SUPFAM" id="SSF52499">
    <property type="entry name" value="Isochorismatase-like hydrolases"/>
    <property type="match status" value="1"/>
</dbReference>
<dbReference type="GO" id="GO:0016787">
    <property type="term" value="F:hydrolase activity"/>
    <property type="evidence" value="ECO:0007669"/>
    <property type="project" value="UniProtKB-KW"/>
</dbReference>
<dbReference type="Proteomes" id="UP000028824">
    <property type="component" value="Unassembled WGS sequence"/>
</dbReference>
<dbReference type="EMBL" id="JFZB01000026">
    <property type="protein sequence ID" value="KFI25215.1"/>
    <property type="molecule type" value="Genomic_DNA"/>
</dbReference>
<evidence type="ECO:0000259" key="2">
    <source>
        <dbReference type="Pfam" id="PF00857"/>
    </source>
</evidence>
<gene>
    <name evidence="3" type="ORF">CG50_06045</name>
</gene>
<evidence type="ECO:0000256" key="1">
    <source>
        <dbReference type="ARBA" id="ARBA00022801"/>
    </source>
</evidence>
<feature type="domain" description="Isochorismatase-like" evidence="2">
    <location>
        <begin position="32"/>
        <end position="219"/>
    </location>
</feature>
<dbReference type="AlphaFoldDB" id="A0A086XT65"/>
<dbReference type="Pfam" id="PF00857">
    <property type="entry name" value="Isochorismatase"/>
    <property type="match status" value="1"/>
</dbReference>
<dbReference type="PANTHER" id="PTHR43540">
    <property type="entry name" value="PEROXYUREIDOACRYLATE/UREIDOACRYLATE AMIDOHYDROLASE-RELATED"/>
    <property type="match status" value="1"/>
</dbReference>
<dbReference type="InterPro" id="IPR050272">
    <property type="entry name" value="Isochorismatase-like_hydrls"/>
</dbReference>
<dbReference type="CDD" id="cd00431">
    <property type="entry name" value="cysteine_hydrolases"/>
    <property type="match status" value="1"/>
</dbReference>
<dbReference type="Gene3D" id="3.40.50.850">
    <property type="entry name" value="Isochorismatase-like"/>
    <property type="match status" value="1"/>
</dbReference>
<evidence type="ECO:0000313" key="3">
    <source>
        <dbReference type="EMBL" id="KFI25215.1"/>
    </source>
</evidence>
<reference evidence="3 4" key="1">
    <citation type="submission" date="2014-03" db="EMBL/GenBank/DDBJ databases">
        <title>Genome of Paenirhodobacter enshiensis DW2-9.</title>
        <authorList>
            <person name="Wang D."/>
            <person name="Wang G."/>
        </authorList>
    </citation>
    <scope>NUCLEOTIDE SEQUENCE [LARGE SCALE GENOMIC DNA]</scope>
    <source>
        <strain evidence="3 4">DW2-9</strain>
    </source>
</reference>
<sequence>MHRIEITEQTMRRLMGRRGKLQIYDRIEPARSALIVVDMQNCFLAPGMPAELPVGREIVPNINRLAAAFRDSGGHVVWIRNTLLPETRRSWSVWTDKILNEANREAMYREMAPGSLGHELYPDLDVRPEDAQIRKCRFSAFIQGASDLPAHLQERGIDTVVITGVATHVCCESTARDAMMLNYQTLFVSDGCAAFSDADHNGALNALIQSFCDVQDTDQVIRTLTAGVKDAAAAAE</sequence>
<dbReference type="eggNOG" id="COG1335">
    <property type="taxonomic scope" value="Bacteria"/>
</dbReference>
<proteinExistence type="predicted"/>
<organism evidence="3 4">
    <name type="scientific">Paenirhodobacter enshiensis</name>
    <dbReference type="NCBI Taxonomy" id="1105367"/>
    <lineage>
        <taxon>Bacteria</taxon>
        <taxon>Pseudomonadati</taxon>
        <taxon>Pseudomonadota</taxon>
        <taxon>Alphaproteobacteria</taxon>
        <taxon>Rhodobacterales</taxon>
        <taxon>Rhodobacter group</taxon>
        <taxon>Paenirhodobacter</taxon>
    </lineage>
</organism>
<dbReference type="OrthoDB" id="8477867at2"/>
<dbReference type="InterPro" id="IPR000868">
    <property type="entry name" value="Isochorismatase-like_dom"/>
</dbReference>